<evidence type="ECO:0000256" key="1">
    <source>
        <dbReference type="ARBA" id="ARBA00022517"/>
    </source>
</evidence>
<dbReference type="PANTHER" id="PTHR12595:SF0">
    <property type="entry name" value="ADENYLATE KINASE ISOENZYME 6"/>
    <property type="match status" value="1"/>
</dbReference>
<evidence type="ECO:0000256" key="4">
    <source>
        <dbReference type="ARBA" id="ARBA00022741"/>
    </source>
</evidence>
<evidence type="ECO:0000256" key="7">
    <source>
        <dbReference type="HAMAP-Rule" id="MF_03173"/>
    </source>
</evidence>
<comment type="caution">
    <text evidence="7">Lacks conserved residue(s) required for the propagation of feature annotation.</text>
</comment>
<dbReference type="Gene3D" id="3.40.50.300">
    <property type="entry name" value="P-loop containing nucleotide triphosphate hydrolases"/>
    <property type="match status" value="1"/>
</dbReference>
<proteinExistence type="inferred from homology"/>
<reference evidence="8 9" key="1">
    <citation type="submission" date="2024-04" db="EMBL/GenBank/DDBJ databases">
        <title>Tritrichomonas musculus Genome.</title>
        <authorList>
            <person name="Alves-Ferreira E."/>
            <person name="Grigg M."/>
            <person name="Lorenzi H."/>
            <person name="Galac M."/>
        </authorList>
    </citation>
    <scope>NUCLEOTIDE SEQUENCE [LARGE SCALE GENOMIC DNA]</scope>
    <source>
        <strain evidence="8 9">EAF2021</strain>
    </source>
</reference>
<protein>
    <recommendedName>
        <fullName evidence="7">Adenylate kinase isoenzyme 6 homolog</fullName>
        <shortName evidence="7">AK6</shortName>
        <ecNumber evidence="7">2.7.4.3</ecNumber>
    </recommendedName>
    <alternativeName>
        <fullName evidence="7">Dual activity adenylate kinase/ATPase</fullName>
        <shortName evidence="7">AK/ATPase</shortName>
    </alternativeName>
</protein>
<keyword evidence="3 7" id="KW-0808">Transferase</keyword>
<feature type="binding site" evidence="7">
    <location>
        <position position="19"/>
    </location>
    <ligand>
        <name>ATP</name>
        <dbReference type="ChEBI" id="CHEBI:30616"/>
    </ligand>
</feature>
<keyword evidence="2 7" id="KW-0698">rRNA processing</keyword>
<comment type="catalytic activity">
    <reaction evidence="7">
        <text>AMP + ATP = 2 ADP</text>
        <dbReference type="Rhea" id="RHEA:12973"/>
        <dbReference type="ChEBI" id="CHEBI:30616"/>
        <dbReference type="ChEBI" id="CHEBI:456215"/>
        <dbReference type="ChEBI" id="CHEBI:456216"/>
        <dbReference type="EC" id="2.7.4.3"/>
    </reaction>
</comment>
<evidence type="ECO:0000313" key="9">
    <source>
        <dbReference type="Proteomes" id="UP001470230"/>
    </source>
</evidence>
<evidence type="ECO:0000256" key="3">
    <source>
        <dbReference type="ARBA" id="ARBA00022679"/>
    </source>
</evidence>
<evidence type="ECO:0000313" key="8">
    <source>
        <dbReference type="EMBL" id="KAK8894768.1"/>
    </source>
</evidence>
<comment type="catalytic activity">
    <reaction evidence="7">
        <text>ATP + H2O = ADP + phosphate + H(+)</text>
        <dbReference type="Rhea" id="RHEA:13065"/>
        <dbReference type="ChEBI" id="CHEBI:15377"/>
        <dbReference type="ChEBI" id="CHEBI:15378"/>
        <dbReference type="ChEBI" id="CHEBI:30616"/>
        <dbReference type="ChEBI" id="CHEBI:43474"/>
        <dbReference type="ChEBI" id="CHEBI:456216"/>
    </reaction>
</comment>
<keyword evidence="7" id="KW-0963">Cytoplasm</keyword>
<keyword evidence="1 7" id="KW-0690">Ribosome biogenesis</keyword>
<evidence type="ECO:0000256" key="6">
    <source>
        <dbReference type="ARBA" id="ARBA00022840"/>
    </source>
</evidence>
<dbReference type="HAMAP" id="MF_00039">
    <property type="entry name" value="Adenylate_kinase_AK6"/>
    <property type="match status" value="1"/>
</dbReference>
<feature type="binding site" evidence="7">
    <location>
        <position position="16"/>
    </location>
    <ligand>
        <name>ATP</name>
        <dbReference type="ChEBI" id="CHEBI:30616"/>
    </ligand>
</feature>
<dbReference type="InterPro" id="IPR020618">
    <property type="entry name" value="Adenyl_kinase_AK6"/>
</dbReference>
<keyword evidence="6 7" id="KW-0067">ATP-binding</keyword>
<evidence type="ECO:0000256" key="5">
    <source>
        <dbReference type="ARBA" id="ARBA00022777"/>
    </source>
</evidence>
<comment type="similarity">
    <text evidence="7">Belongs to the adenylate kinase family. AK6 subfamily.</text>
</comment>
<comment type="subcellular location">
    <subcellularLocation>
        <location evidence="7">Cytoplasm</location>
    </subcellularLocation>
    <subcellularLocation>
        <location evidence="7">Nucleus</location>
    </subcellularLocation>
</comment>
<accession>A0ABR2KV94</accession>
<dbReference type="EC" id="2.7.4.3" evidence="7"/>
<dbReference type="Proteomes" id="UP001470230">
    <property type="component" value="Unassembled WGS sequence"/>
</dbReference>
<keyword evidence="9" id="KW-1185">Reference proteome</keyword>
<comment type="subunit">
    <text evidence="7">Interacts with small ribosomal subunit protein uS11. Not a structural component of 43S pre-ribosomes, but transiently interacts with them by binding to uS11.</text>
</comment>
<dbReference type="PANTHER" id="PTHR12595">
    <property type="entry name" value="POS9-ACTIVATING FACTOR FAP7-RELATED"/>
    <property type="match status" value="1"/>
</dbReference>
<dbReference type="InterPro" id="IPR027417">
    <property type="entry name" value="P-loop_NTPase"/>
</dbReference>
<organism evidence="8 9">
    <name type="scientific">Tritrichomonas musculus</name>
    <dbReference type="NCBI Taxonomy" id="1915356"/>
    <lineage>
        <taxon>Eukaryota</taxon>
        <taxon>Metamonada</taxon>
        <taxon>Parabasalia</taxon>
        <taxon>Tritrichomonadida</taxon>
        <taxon>Tritrichomonadidae</taxon>
        <taxon>Tritrichomonas</taxon>
    </lineage>
</organism>
<name>A0ABR2KV94_9EUKA</name>
<keyword evidence="7" id="KW-0539">Nucleus</keyword>
<dbReference type="EMBL" id="JAPFFF010000003">
    <property type="protein sequence ID" value="KAK8894768.1"/>
    <property type="molecule type" value="Genomic_DNA"/>
</dbReference>
<comment type="function">
    <text evidence="7">Broad-specificity nucleoside monophosphate (NMP) kinase that catalyzes the reversible transfer of the terminal phosphate group between nucleoside triphosphates and monophosphates. Has also ATPase activity. Involved in the late cytoplasmic maturation steps of the 40S ribosomal particles, specifically 18S rRNA maturation. While NMP activity is not required for ribosome maturation, ATPase activity is. Associates transiently with small ribosomal subunit protein uS11. ATP hydrolysis breaks the interaction with uS11. May temporarily remove uS11 from the ribosome to enable a conformational change of the ribosomal RNA that is needed for the final maturation step of the small ribosomal subunit. Its NMP activity may have a role in nuclear energy homeostasis.</text>
</comment>
<dbReference type="Pfam" id="PF13238">
    <property type="entry name" value="AAA_18"/>
    <property type="match status" value="1"/>
</dbReference>
<keyword evidence="5 7" id="KW-0418">Kinase</keyword>
<gene>
    <name evidence="8" type="ORF">M9Y10_023205</name>
</gene>
<comment type="caution">
    <text evidence="8">The sequence shown here is derived from an EMBL/GenBank/DDBJ whole genome shotgun (WGS) entry which is preliminary data.</text>
</comment>
<evidence type="ECO:0000256" key="2">
    <source>
        <dbReference type="ARBA" id="ARBA00022552"/>
    </source>
</evidence>
<feature type="binding site" evidence="7">
    <location>
        <position position="14"/>
    </location>
    <ligand>
        <name>ATP</name>
        <dbReference type="ChEBI" id="CHEBI:30616"/>
    </ligand>
</feature>
<sequence>MRSKPNFLVTGTPGVGKTTFSGMLAERFGFLHIPISRLIADKHLWHEKDEQRDCTIYDEQLLDEEIQRILKENPNGGVVFDFHCTDIVPKDAIDYVIVLKCTSDILYKRLVERGYSQSKITENVEAEIFRVILDEVIDDFDENKIIEIQSDQMADLDLALDKIAQLLSVSQ</sequence>
<feature type="binding site" evidence="7">
    <location>
        <position position="17"/>
    </location>
    <ligand>
        <name>ATP</name>
        <dbReference type="ChEBI" id="CHEBI:30616"/>
    </ligand>
</feature>
<feature type="region of interest" description="NMPbind" evidence="7">
    <location>
        <begin position="34"/>
        <end position="57"/>
    </location>
</feature>
<feature type="binding site" evidence="7">
    <location>
        <position position="18"/>
    </location>
    <ligand>
        <name>ATP</name>
        <dbReference type="ChEBI" id="CHEBI:30616"/>
    </ligand>
</feature>
<feature type="binding site" evidence="7">
    <location>
        <position position="113"/>
    </location>
    <ligand>
        <name>ATP</name>
        <dbReference type="ChEBI" id="CHEBI:30616"/>
    </ligand>
</feature>
<keyword evidence="4 7" id="KW-0547">Nucleotide-binding</keyword>
<dbReference type="SUPFAM" id="SSF52540">
    <property type="entry name" value="P-loop containing nucleoside triphosphate hydrolases"/>
    <property type="match status" value="1"/>
</dbReference>
<feature type="region of interest" description="LID" evidence="7">
    <location>
        <begin position="112"/>
        <end position="122"/>
    </location>
</feature>